<name>A0A0J1CYS1_9BURK</name>
<proteinExistence type="predicted"/>
<reference evidence="1 2" key="1">
    <citation type="journal article" date="2015" name="Genome Announc.">
        <title>Draft Genome Sequence of Burkholderia sp. Strain PML1(12), an Ectomycorrhizosphere-Inhabiting Bacterium with Effective Mineral-Weathering Ability.</title>
        <authorList>
            <person name="Uroz S."/>
            <person name="Oger P."/>
        </authorList>
    </citation>
    <scope>NUCLEOTIDE SEQUENCE [LARGE SCALE GENOMIC DNA]</scope>
    <source>
        <strain evidence="2">PML1(12)</strain>
    </source>
</reference>
<protein>
    <recommendedName>
        <fullName evidence="3">MerR family transcriptional regulator</fullName>
    </recommendedName>
</protein>
<organism evidence="1 2">
    <name type="scientific">Caballeronia mineralivorans PML1(12)</name>
    <dbReference type="NCBI Taxonomy" id="908627"/>
    <lineage>
        <taxon>Bacteria</taxon>
        <taxon>Pseudomonadati</taxon>
        <taxon>Pseudomonadota</taxon>
        <taxon>Betaproteobacteria</taxon>
        <taxon>Burkholderiales</taxon>
        <taxon>Burkholderiaceae</taxon>
        <taxon>Caballeronia</taxon>
    </lineage>
</organism>
<evidence type="ECO:0008006" key="3">
    <source>
        <dbReference type="Google" id="ProtNLM"/>
    </source>
</evidence>
<dbReference type="OrthoDB" id="9024530at2"/>
<comment type="caution">
    <text evidence="1">The sequence shown here is derived from an EMBL/GenBank/DDBJ whole genome shotgun (WGS) entry which is preliminary data.</text>
</comment>
<gene>
    <name evidence="1" type="ORF">EOS_14440</name>
</gene>
<keyword evidence="2" id="KW-1185">Reference proteome</keyword>
<accession>A0A0J1CYS1</accession>
<sequence>MNHRQIETDILHLEQVIGRISAEDRIPLSYWRNRVDSVASSALVPAQQSRMQRIIDRLEQLEASMGLNCSLA</sequence>
<evidence type="ECO:0000313" key="1">
    <source>
        <dbReference type="EMBL" id="KLU25521.1"/>
    </source>
</evidence>
<evidence type="ECO:0000313" key="2">
    <source>
        <dbReference type="Proteomes" id="UP000035963"/>
    </source>
</evidence>
<dbReference type="PATRIC" id="fig|908627.4.peg.3220"/>
<dbReference type="Proteomes" id="UP000035963">
    <property type="component" value="Unassembled WGS sequence"/>
</dbReference>
<dbReference type="AlphaFoldDB" id="A0A0J1CYS1"/>
<dbReference type="EMBL" id="AEJF01000091">
    <property type="protein sequence ID" value="KLU25521.1"/>
    <property type="molecule type" value="Genomic_DNA"/>
</dbReference>